<dbReference type="RefSeq" id="WP_353946897.1">
    <property type="nucleotide sequence ID" value="NZ_CP159534.1"/>
</dbReference>
<protein>
    <submittedName>
        <fullName evidence="1">DUF2316 family protein</fullName>
    </submittedName>
</protein>
<sequence>MSLNAEERRRTGTELRSNLALTGLTDQQVAADLEWTQDRLTNTLDIEGADPVDVWQLRDYLAQAVRDAGREPVPFTVLTDRSRKMARAWFGLRTAPRHDFTPTA</sequence>
<dbReference type="AlphaFoldDB" id="A0AAU8J3U4"/>
<gene>
    <name evidence="1" type="ORF">ABII15_38255</name>
</gene>
<dbReference type="InterPro" id="IPR018757">
    <property type="entry name" value="DUF2316"/>
</dbReference>
<organism evidence="1">
    <name type="scientific">Streptomyces tabacisoli</name>
    <dbReference type="NCBI Taxonomy" id="3156398"/>
    <lineage>
        <taxon>Bacteria</taxon>
        <taxon>Bacillati</taxon>
        <taxon>Actinomycetota</taxon>
        <taxon>Actinomycetes</taxon>
        <taxon>Kitasatosporales</taxon>
        <taxon>Streptomycetaceae</taxon>
        <taxon>Streptomyces</taxon>
    </lineage>
</organism>
<name>A0AAU8J3U4_9ACTN</name>
<dbReference type="EMBL" id="CP159534">
    <property type="protein sequence ID" value="XCJ75466.1"/>
    <property type="molecule type" value="Genomic_DNA"/>
</dbReference>
<reference evidence="1" key="1">
    <citation type="submission" date="2024-06" db="EMBL/GenBank/DDBJ databases">
        <title>Streptomyces sp. strain HUAS MG91 genome sequences.</title>
        <authorList>
            <person name="Mo P."/>
        </authorList>
    </citation>
    <scope>NUCLEOTIDE SEQUENCE</scope>
    <source>
        <strain evidence="1">HUAS MG91</strain>
    </source>
</reference>
<dbReference type="KEGG" id="stac:ABII15_38255"/>
<accession>A0AAU8J3U4</accession>
<evidence type="ECO:0000313" key="1">
    <source>
        <dbReference type="EMBL" id="XCJ75466.1"/>
    </source>
</evidence>
<dbReference type="Pfam" id="PF10078">
    <property type="entry name" value="DUF2316"/>
    <property type="match status" value="1"/>
</dbReference>
<proteinExistence type="predicted"/>